<name>A0ABP8Y052_9MICO</name>
<keyword evidence="4" id="KW-1185">Reference proteome</keyword>
<keyword evidence="2" id="KW-0472">Membrane</keyword>
<evidence type="ECO:0000256" key="1">
    <source>
        <dbReference type="SAM" id="MobiDB-lite"/>
    </source>
</evidence>
<gene>
    <name evidence="3" type="ORF">GCM10023198_48240</name>
</gene>
<evidence type="ECO:0000313" key="3">
    <source>
        <dbReference type="EMBL" id="GAA4718910.1"/>
    </source>
</evidence>
<organism evidence="3 4">
    <name type="scientific">Promicromonospora umidemergens</name>
    <dbReference type="NCBI Taxonomy" id="629679"/>
    <lineage>
        <taxon>Bacteria</taxon>
        <taxon>Bacillati</taxon>
        <taxon>Actinomycetota</taxon>
        <taxon>Actinomycetes</taxon>
        <taxon>Micrococcales</taxon>
        <taxon>Promicromonosporaceae</taxon>
        <taxon>Promicromonospora</taxon>
    </lineage>
</organism>
<protein>
    <submittedName>
        <fullName evidence="3">Uncharacterized protein</fullName>
    </submittedName>
</protein>
<reference evidence="4" key="1">
    <citation type="journal article" date="2019" name="Int. J. Syst. Evol. Microbiol.">
        <title>The Global Catalogue of Microorganisms (GCM) 10K type strain sequencing project: providing services to taxonomists for standard genome sequencing and annotation.</title>
        <authorList>
            <consortium name="The Broad Institute Genomics Platform"/>
            <consortium name="The Broad Institute Genome Sequencing Center for Infectious Disease"/>
            <person name="Wu L."/>
            <person name="Ma J."/>
        </authorList>
    </citation>
    <scope>NUCLEOTIDE SEQUENCE [LARGE SCALE GENOMIC DNA]</scope>
    <source>
        <strain evidence="4">JCM 17975</strain>
    </source>
</reference>
<evidence type="ECO:0000313" key="4">
    <source>
        <dbReference type="Proteomes" id="UP001500843"/>
    </source>
</evidence>
<comment type="caution">
    <text evidence="3">The sequence shown here is derived from an EMBL/GenBank/DDBJ whole genome shotgun (WGS) entry which is preliminary data.</text>
</comment>
<feature type="transmembrane region" description="Helical" evidence="2">
    <location>
        <begin position="77"/>
        <end position="100"/>
    </location>
</feature>
<keyword evidence="2" id="KW-0812">Transmembrane</keyword>
<sequence>MVAVPSVTGVTTCMATVAAVVGLATVTAVVGVHGVLVGSAVPVVRRIGAVVAAVIVAVLIGCTVPRVHVITREGGRVVMVLVVTGGPIAGRHVVVLVVLAHGDQPSLGGVDGQEGRPWATGCSPTTAGLRPR</sequence>
<proteinExistence type="predicted"/>
<feature type="transmembrane region" description="Helical" evidence="2">
    <location>
        <begin position="12"/>
        <end position="35"/>
    </location>
</feature>
<feature type="region of interest" description="Disordered" evidence="1">
    <location>
        <begin position="110"/>
        <end position="132"/>
    </location>
</feature>
<evidence type="ECO:0000256" key="2">
    <source>
        <dbReference type="SAM" id="Phobius"/>
    </source>
</evidence>
<keyword evidence="2" id="KW-1133">Transmembrane helix</keyword>
<dbReference type="Proteomes" id="UP001500843">
    <property type="component" value="Unassembled WGS sequence"/>
</dbReference>
<feature type="transmembrane region" description="Helical" evidence="2">
    <location>
        <begin position="47"/>
        <end position="65"/>
    </location>
</feature>
<accession>A0ABP8Y052</accession>
<dbReference type="EMBL" id="BAABHM010000030">
    <property type="protein sequence ID" value="GAA4718910.1"/>
    <property type="molecule type" value="Genomic_DNA"/>
</dbReference>